<organism evidence="3 4">
    <name type="scientific">Phytophthora fragariae</name>
    <dbReference type="NCBI Taxonomy" id="53985"/>
    <lineage>
        <taxon>Eukaryota</taxon>
        <taxon>Sar</taxon>
        <taxon>Stramenopiles</taxon>
        <taxon>Oomycota</taxon>
        <taxon>Peronosporomycetes</taxon>
        <taxon>Peronosporales</taxon>
        <taxon>Peronosporaceae</taxon>
        <taxon>Phytophthora</taxon>
    </lineage>
</organism>
<sequence>MARSGCRWCCPVLAAWFLTSHHSTLGVGANTLLCKVDSSQNLQVRDVVRATKCAAELAGQDPENYGSHSLRSGGATALLNAWI</sequence>
<dbReference type="EMBL" id="QXFY01000084">
    <property type="protein sequence ID" value="KAE9357987.1"/>
    <property type="molecule type" value="Genomic_DNA"/>
</dbReference>
<dbReference type="SUPFAM" id="SSF56349">
    <property type="entry name" value="DNA breaking-rejoining enzymes"/>
    <property type="match status" value="1"/>
</dbReference>
<evidence type="ECO:0000313" key="3">
    <source>
        <dbReference type="EMBL" id="KAE9357987.1"/>
    </source>
</evidence>
<name>A0A6G0SGW9_9STRA</name>
<dbReference type="InterPro" id="IPR011010">
    <property type="entry name" value="DNA_brk_join_enz"/>
</dbReference>
<dbReference type="Proteomes" id="UP000486351">
    <property type="component" value="Unassembled WGS sequence"/>
</dbReference>
<accession>A0A6G0SGW9</accession>
<dbReference type="GO" id="GO:0003677">
    <property type="term" value="F:DNA binding"/>
    <property type="evidence" value="ECO:0007669"/>
    <property type="project" value="InterPro"/>
</dbReference>
<evidence type="ECO:0008006" key="5">
    <source>
        <dbReference type="Google" id="ProtNLM"/>
    </source>
</evidence>
<evidence type="ECO:0000256" key="2">
    <source>
        <dbReference type="SAM" id="SignalP"/>
    </source>
</evidence>
<feature type="chain" id="PRO_5026246165" description="Tyr recombinase domain-containing protein" evidence="2">
    <location>
        <begin position="27"/>
        <end position="83"/>
    </location>
</feature>
<keyword evidence="1" id="KW-0233">DNA recombination</keyword>
<dbReference type="GO" id="GO:0006310">
    <property type="term" value="P:DNA recombination"/>
    <property type="evidence" value="ECO:0007669"/>
    <property type="project" value="UniProtKB-KW"/>
</dbReference>
<gene>
    <name evidence="3" type="ORF">PF008_g2892</name>
</gene>
<keyword evidence="2" id="KW-0732">Signal</keyword>
<protein>
    <recommendedName>
        <fullName evidence="5">Tyr recombinase domain-containing protein</fullName>
    </recommendedName>
</protein>
<proteinExistence type="predicted"/>
<dbReference type="GO" id="GO:0015074">
    <property type="term" value="P:DNA integration"/>
    <property type="evidence" value="ECO:0007669"/>
    <property type="project" value="InterPro"/>
</dbReference>
<feature type="signal peptide" evidence="2">
    <location>
        <begin position="1"/>
        <end position="26"/>
    </location>
</feature>
<dbReference type="AlphaFoldDB" id="A0A6G0SGW9"/>
<reference evidence="3 4" key="1">
    <citation type="submission" date="2018-09" db="EMBL/GenBank/DDBJ databases">
        <title>Genomic investigation of the strawberry pathogen Phytophthora fragariae indicates pathogenicity is determined by transcriptional variation in three key races.</title>
        <authorList>
            <person name="Adams T.M."/>
            <person name="Armitage A.D."/>
            <person name="Sobczyk M.K."/>
            <person name="Bates H.J."/>
            <person name="Dunwell J.M."/>
            <person name="Nellist C.F."/>
            <person name="Harrison R.J."/>
        </authorList>
    </citation>
    <scope>NUCLEOTIDE SEQUENCE [LARGE SCALE GENOMIC DNA]</scope>
    <source>
        <strain evidence="3 4">NOV-77</strain>
    </source>
</reference>
<evidence type="ECO:0000256" key="1">
    <source>
        <dbReference type="ARBA" id="ARBA00023172"/>
    </source>
</evidence>
<dbReference type="InterPro" id="IPR013762">
    <property type="entry name" value="Integrase-like_cat_sf"/>
</dbReference>
<comment type="caution">
    <text evidence="3">The sequence shown here is derived from an EMBL/GenBank/DDBJ whole genome shotgun (WGS) entry which is preliminary data.</text>
</comment>
<dbReference type="Gene3D" id="1.10.443.10">
    <property type="entry name" value="Intergrase catalytic core"/>
    <property type="match status" value="1"/>
</dbReference>
<evidence type="ECO:0000313" key="4">
    <source>
        <dbReference type="Proteomes" id="UP000486351"/>
    </source>
</evidence>